<evidence type="ECO:0000256" key="7">
    <source>
        <dbReference type="ARBA" id="ARBA00024867"/>
    </source>
</evidence>
<feature type="modified residue" description="4-aspartylphosphate" evidence="8">
    <location>
        <position position="51"/>
    </location>
</feature>
<dbReference type="Gene3D" id="3.40.50.2300">
    <property type="match status" value="1"/>
</dbReference>
<dbReference type="GO" id="GO:0000156">
    <property type="term" value="F:phosphorelay response regulator activity"/>
    <property type="evidence" value="ECO:0007669"/>
    <property type="project" value="TreeGrafter"/>
</dbReference>
<evidence type="ECO:0000256" key="1">
    <source>
        <dbReference type="ARBA" id="ARBA00018672"/>
    </source>
</evidence>
<dbReference type="GO" id="GO:0000976">
    <property type="term" value="F:transcription cis-regulatory region binding"/>
    <property type="evidence" value="ECO:0007669"/>
    <property type="project" value="TreeGrafter"/>
</dbReference>
<evidence type="ECO:0000256" key="5">
    <source>
        <dbReference type="ARBA" id="ARBA00023125"/>
    </source>
</evidence>
<evidence type="ECO:0000256" key="2">
    <source>
        <dbReference type="ARBA" id="ARBA00022553"/>
    </source>
</evidence>
<protein>
    <recommendedName>
        <fullName evidence="1">Stage 0 sporulation protein A homolog</fullName>
    </recommendedName>
</protein>
<keyword evidence="5 9" id="KW-0238">DNA-binding</keyword>
<accession>A0A7X2TPD2</accession>
<dbReference type="SMART" id="SM00448">
    <property type="entry name" value="REC"/>
    <property type="match status" value="1"/>
</dbReference>
<dbReference type="CDD" id="cd00383">
    <property type="entry name" value="trans_reg_C"/>
    <property type="match status" value="1"/>
</dbReference>
<dbReference type="SUPFAM" id="SSF46894">
    <property type="entry name" value="C-terminal effector domain of the bipartite response regulators"/>
    <property type="match status" value="1"/>
</dbReference>
<keyword evidence="13" id="KW-1185">Reference proteome</keyword>
<dbReference type="Proteomes" id="UP000466864">
    <property type="component" value="Unassembled WGS sequence"/>
</dbReference>
<dbReference type="PANTHER" id="PTHR48111">
    <property type="entry name" value="REGULATOR OF RPOS"/>
    <property type="match status" value="1"/>
</dbReference>
<evidence type="ECO:0000313" key="12">
    <source>
        <dbReference type="EMBL" id="MST81671.1"/>
    </source>
</evidence>
<dbReference type="GO" id="GO:0006355">
    <property type="term" value="P:regulation of DNA-templated transcription"/>
    <property type="evidence" value="ECO:0007669"/>
    <property type="project" value="InterPro"/>
</dbReference>
<gene>
    <name evidence="12" type="ORF">FYJ60_05015</name>
</gene>
<dbReference type="FunFam" id="3.40.50.2300:FF:000002">
    <property type="entry name" value="DNA-binding response regulator PhoP"/>
    <property type="match status" value="1"/>
</dbReference>
<dbReference type="GO" id="GO:0032993">
    <property type="term" value="C:protein-DNA complex"/>
    <property type="evidence" value="ECO:0007669"/>
    <property type="project" value="TreeGrafter"/>
</dbReference>
<dbReference type="SUPFAM" id="SSF52172">
    <property type="entry name" value="CheY-like"/>
    <property type="match status" value="1"/>
</dbReference>
<evidence type="ECO:0000256" key="6">
    <source>
        <dbReference type="ARBA" id="ARBA00023163"/>
    </source>
</evidence>
<name>A0A7X2TPD2_9FIRM</name>
<keyword evidence="4" id="KW-0805">Transcription regulation</keyword>
<dbReference type="InterPro" id="IPR011006">
    <property type="entry name" value="CheY-like_superfamily"/>
</dbReference>
<feature type="domain" description="OmpR/PhoB-type" evidence="11">
    <location>
        <begin position="124"/>
        <end position="221"/>
    </location>
</feature>
<dbReference type="EMBL" id="VUMV01000002">
    <property type="protein sequence ID" value="MST81671.1"/>
    <property type="molecule type" value="Genomic_DNA"/>
</dbReference>
<dbReference type="RefSeq" id="WP_154457529.1">
    <property type="nucleotide sequence ID" value="NZ_VUMV01000002.1"/>
</dbReference>
<dbReference type="Gene3D" id="1.10.10.10">
    <property type="entry name" value="Winged helix-like DNA-binding domain superfamily/Winged helix DNA-binding domain"/>
    <property type="match status" value="1"/>
</dbReference>
<evidence type="ECO:0000256" key="8">
    <source>
        <dbReference type="PROSITE-ProRule" id="PRU00169"/>
    </source>
</evidence>
<dbReference type="AlphaFoldDB" id="A0A7X2TPD2"/>
<organism evidence="12 13">
    <name type="scientific">Bilifractor porci</name>
    <dbReference type="NCBI Taxonomy" id="2606636"/>
    <lineage>
        <taxon>Bacteria</taxon>
        <taxon>Bacillati</taxon>
        <taxon>Bacillota</taxon>
        <taxon>Clostridia</taxon>
        <taxon>Lachnospirales</taxon>
        <taxon>Lachnospiraceae</taxon>
        <taxon>Bilifractor</taxon>
    </lineage>
</organism>
<evidence type="ECO:0000259" key="11">
    <source>
        <dbReference type="PROSITE" id="PS51755"/>
    </source>
</evidence>
<comment type="function">
    <text evidence="7">May play the central regulatory role in sporulation. It may be an element of the effector pathway responsible for the activation of sporulation genes in response to nutritional stress. Spo0A may act in concert with spo0H (a sigma factor) to control the expression of some genes that are critical to the sporulation process.</text>
</comment>
<evidence type="ECO:0000256" key="3">
    <source>
        <dbReference type="ARBA" id="ARBA00023012"/>
    </source>
</evidence>
<reference evidence="12 13" key="1">
    <citation type="submission" date="2019-08" db="EMBL/GenBank/DDBJ databases">
        <title>In-depth cultivation of the pig gut microbiome towards novel bacterial diversity and tailored functional studies.</title>
        <authorList>
            <person name="Wylensek D."/>
            <person name="Hitch T.C.A."/>
            <person name="Clavel T."/>
        </authorList>
    </citation>
    <scope>NUCLEOTIDE SEQUENCE [LARGE SCALE GENOMIC DNA]</scope>
    <source>
        <strain evidence="12 13">Oil+RF-744-WCA-WT-13</strain>
    </source>
</reference>
<keyword evidence="2 8" id="KW-0597">Phosphoprotein</keyword>
<dbReference type="InterPro" id="IPR039420">
    <property type="entry name" value="WalR-like"/>
</dbReference>
<keyword evidence="6" id="KW-0804">Transcription</keyword>
<dbReference type="InterPro" id="IPR001867">
    <property type="entry name" value="OmpR/PhoB-type_DNA-bd"/>
</dbReference>
<dbReference type="PANTHER" id="PTHR48111:SF22">
    <property type="entry name" value="REGULATOR OF RPOS"/>
    <property type="match status" value="1"/>
</dbReference>
<dbReference type="Pfam" id="PF00486">
    <property type="entry name" value="Trans_reg_C"/>
    <property type="match status" value="1"/>
</dbReference>
<dbReference type="InterPro" id="IPR036388">
    <property type="entry name" value="WH-like_DNA-bd_sf"/>
</dbReference>
<sequence>MKILLAEDTRDLNRVITVALQHEKYEVDPVYDGEEAAEHAFQNGYDLIVLDIMMPKKSGIEVLREIRSANNVTPVLLLTAKAEVDDRVSGLDAGADDYLTKPFAMKEFLARVRAMTRRKAEYGAGELKFGDLTLDADKFELTSENSVRLSVKEYELLQTLILHPDRDLDTAYLLEKVWNNAPDATPDTVWLYISYLRGKLASIASSVKILGERGGSYRLTLKAD</sequence>
<dbReference type="PROSITE" id="PS51755">
    <property type="entry name" value="OMPR_PHOB"/>
    <property type="match status" value="1"/>
</dbReference>
<dbReference type="InterPro" id="IPR001789">
    <property type="entry name" value="Sig_transdc_resp-reg_receiver"/>
</dbReference>
<comment type="caution">
    <text evidence="12">The sequence shown here is derived from an EMBL/GenBank/DDBJ whole genome shotgun (WGS) entry which is preliminary data.</text>
</comment>
<evidence type="ECO:0000313" key="13">
    <source>
        <dbReference type="Proteomes" id="UP000466864"/>
    </source>
</evidence>
<dbReference type="PROSITE" id="PS50110">
    <property type="entry name" value="RESPONSE_REGULATORY"/>
    <property type="match status" value="1"/>
</dbReference>
<dbReference type="InterPro" id="IPR016032">
    <property type="entry name" value="Sig_transdc_resp-reg_C-effctor"/>
</dbReference>
<feature type="DNA-binding region" description="OmpR/PhoB-type" evidence="9">
    <location>
        <begin position="124"/>
        <end position="221"/>
    </location>
</feature>
<keyword evidence="3" id="KW-0902">Two-component regulatory system</keyword>
<dbReference type="SMART" id="SM00862">
    <property type="entry name" value="Trans_reg_C"/>
    <property type="match status" value="1"/>
</dbReference>
<dbReference type="Gene3D" id="6.10.250.690">
    <property type="match status" value="1"/>
</dbReference>
<evidence type="ECO:0000259" key="10">
    <source>
        <dbReference type="PROSITE" id="PS50110"/>
    </source>
</evidence>
<evidence type="ECO:0000256" key="9">
    <source>
        <dbReference type="PROSITE-ProRule" id="PRU01091"/>
    </source>
</evidence>
<dbReference type="Pfam" id="PF00072">
    <property type="entry name" value="Response_reg"/>
    <property type="match status" value="1"/>
</dbReference>
<dbReference type="GO" id="GO:0005829">
    <property type="term" value="C:cytosol"/>
    <property type="evidence" value="ECO:0007669"/>
    <property type="project" value="TreeGrafter"/>
</dbReference>
<evidence type="ECO:0000256" key="4">
    <source>
        <dbReference type="ARBA" id="ARBA00023015"/>
    </source>
</evidence>
<feature type="domain" description="Response regulatory" evidence="10">
    <location>
        <begin position="2"/>
        <end position="116"/>
    </location>
</feature>
<proteinExistence type="predicted"/>